<feature type="transmembrane region" description="Helical" evidence="1">
    <location>
        <begin position="24"/>
        <end position="47"/>
    </location>
</feature>
<organism evidence="2 3">
    <name type="scientific">Candidatus Microsaccharimonas sossegonensis</name>
    <dbReference type="NCBI Taxonomy" id="2506948"/>
    <lineage>
        <taxon>Bacteria</taxon>
        <taxon>Candidatus Saccharimonadota</taxon>
        <taxon>Candidatus Saccharimonadia</taxon>
        <taxon>Candidatus Saccharimonadales</taxon>
        <taxon>Candidatus Saccharimonadaceae</taxon>
        <taxon>Candidatus Microsaccharimonas</taxon>
    </lineage>
</organism>
<sequence length="242" mass="25598">MIEINLVPDIKQELIHARKVRSTVISGAIIAIIAAAGLVVVLSIYVFGVQTVRNVVADSSIKNGSDKLAQVNDLSKILTIQNQLTKMSALNDSKKVDSRVFDLLQAIIPPSPNTVQVSSLIIDATAGSITFEGQTPSYPSLEAFKKTIGAANVRFKDASGKQTDVVLATNLSIANVSYGQDASGAKVLRFTVSFTYAPELFSPASIDPTIVLINGGNVTDSYLGIPKSIFTDRAADTGSANK</sequence>
<keyword evidence="1" id="KW-0812">Transmembrane</keyword>
<dbReference type="AlphaFoldDB" id="A0A4Q0AH87"/>
<gene>
    <name evidence="2" type="ORF">EOT05_01690</name>
</gene>
<name>A0A4Q0AH87_9BACT</name>
<dbReference type="EMBL" id="SCKX01000001">
    <property type="protein sequence ID" value="RWZ78453.1"/>
    <property type="molecule type" value="Genomic_DNA"/>
</dbReference>
<evidence type="ECO:0000256" key="1">
    <source>
        <dbReference type="SAM" id="Phobius"/>
    </source>
</evidence>
<evidence type="ECO:0008006" key="4">
    <source>
        <dbReference type="Google" id="ProtNLM"/>
    </source>
</evidence>
<protein>
    <recommendedName>
        <fullName evidence="4">Fimbrial assembly protein (PilN)</fullName>
    </recommendedName>
</protein>
<keyword evidence="1" id="KW-0472">Membrane</keyword>
<reference evidence="2" key="1">
    <citation type="submission" date="2019-01" db="EMBL/GenBank/DDBJ databases">
        <title>Genomic signatures and co-occurrence patterns of the ultra-small Saccharimodia (Patescibacteria phylum) suggest a symbiotic lifestyle.</title>
        <authorList>
            <person name="Lemos L."/>
            <person name="Medeiros J."/>
            <person name="Andreote F."/>
            <person name="Fernandes G."/>
            <person name="Varani A."/>
            <person name="Oliveira G."/>
            <person name="Pylro V."/>
        </authorList>
    </citation>
    <scope>NUCLEOTIDE SEQUENCE [LARGE SCALE GENOMIC DNA]</scope>
    <source>
        <strain evidence="2">AMD02</strain>
    </source>
</reference>
<proteinExistence type="predicted"/>
<evidence type="ECO:0000313" key="3">
    <source>
        <dbReference type="Proteomes" id="UP000289257"/>
    </source>
</evidence>
<keyword evidence="1" id="KW-1133">Transmembrane helix</keyword>
<comment type="caution">
    <text evidence="2">The sequence shown here is derived from an EMBL/GenBank/DDBJ whole genome shotgun (WGS) entry which is preliminary data.</text>
</comment>
<dbReference type="Proteomes" id="UP000289257">
    <property type="component" value="Unassembled WGS sequence"/>
</dbReference>
<evidence type="ECO:0000313" key="2">
    <source>
        <dbReference type="EMBL" id="RWZ78453.1"/>
    </source>
</evidence>
<keyword evidence="3" id="KW-1185">Reference proteome</keyword>
<accession>A0A4Q0AH87</accession>